<dbReference type="InterPro" id="IPR007237">
    <property type="entry name" value="CD20-like"/>
</dbReference>
<evidence type="ECO:0000256" key="4">
    <source>
        <dbReference type="ARBA" id="ARBA00022989"/>
    </source>
</evidence>
<protein>
    <recommendedName>
        <fullName evidence="9">Membrane-spanning 4-domains subfamily A member 4A</fullName>
    </recommendedName>
</protein>
<feature type="transmembrane region" description="Helical" evidence="6">
    <location>
        <begin position="170"/>
        <end position="197"/>
    </location>
</feature>
<comment type="subcellular location">
    <subcellularLocation>
        <location evidence="1">Membrane</location>
        <topology evidence="1">Multi-pass membrane protein</topology>
    </subcellularLocation>
</comment>
<accession>A0ABR3NH56</accession>
<proteinExistence type="inferred from homology"/>
<comment type="similarity">
    <text evidence="2">Belongs to the MS4A family.</text>
</comment>
<evidence type="ECO:0000256" key="5">
    <source>
        <dbReference type="ARBA" id="ARBA00023136"/>
    </source>
</evidence>
<dbReference type="InterPro" id="IPR030417">
    <property type="entry name" value="MS4A"/>
</dbReference>
<feature type="transmembrane region" description="Helical" evidence="6">
    <location>
        <begin position="89"/>
        <end position="107"/>
    </location>
</feature>
<feature type="transmembrane region" description="Helical" evidence="6">
    <location>
        <begin position="127"/>
        <end position="150"/>
    </location>
</feature>
<keyword evidence="8" id="KW-1185">Reference proteome</keyword>
<keyword evidence="5 6" id="KW-0472">Membrane</keyword>
<keyword evidence="4 6" id="KW-1133">Transmembrane helix</keyword>
<evidence type="ECO:0000313" key="8">
    <source>
        <dbReference type="Proteomes" id="UP001558613"/>
    </source>
</evidence>
<evidence type="ECO:0000256" key="1">
    <source>
        <dbReference type="ARBA" id="ARBA00004141"/>
    </source>
</evidence>
<organism evidence="7 8">
    <name type="scientific">Cirrhinus molitorella</name>
    <name type="common">mud carp</name>
    <dbReference type="NCBI Taxonomy" id="172907"/>
    <lineage>
        <taxon>Eukaryota</taxon>
        <taxon>Metazoa</taxon>
        <taxon>Chordata</taxon>
        <taxon>Craniata</taxon>
        <taxon>Vertebrata</taxon>
        <taxon>Euteleostomi</taxon>
        <taxon>Actinopterygii</taxon>
        <taxon>Neopterygii</taxon>
        <taxon>Teleostei</taxon>
        <taxon>Ostariophysi</taxon>
        <taxon>Cypriniformes</taxon>
        <taxon>Cyprinidae</taxon>
        <taxon>Labeoninae</taxon>
        <taxon>Labeonini</taxon>
        <taxon>Cirrhinus</taxon>
    </lineage>
</organism>
<feature type="transmembrane region" description="Helical" evidence="6">
    <location>
        <begin position="57"/>
        <end position="80"/>
    </location>
</feature>
<gene>
    <name evidence="7" type="ORF">QQF64_035936</name>
</gene>
<keyword evidence="3 6" id="KW-0812">Transmembrane</keyword>
<dbReference type="Proteomes" id="UP001558613">
    <property type="component" value="Unassembled WGS sequence"/>
</dbReference>
<evidence type="ECO:0008006" key="9">
    <source>
        <dbReference type="Google" id="ProtNLM"/>
    </source>
</evidence>
<feature type="non-terminal residue" evidence="7">
    <location>
        <position position="240"/>
    </location>
</feature>
<sequence length="240" mass="25938">MSTAVPMNSFVIQLQPPIQTTAAGIVTNAPAPVYVQQVTGVSPLHRLQPFLTGQPKALGTVQIMIGLMTLLFGIVSTVFADSIFVYTGIPYWGALIYIIAGSLSIAAENKSNSPSSLCLVNGSLGMNIFSALTAGIALIFISLNLALGPFNTDYYCNNNQCYYVMVKYKILFWGISGVLLLFTVLQFIISICLSAFACKVSCCCYLPPPPSPQVPFVPQVLTPQPSDFRPNHFHDLKSSE</sequence>
<evidence type="ECO:0000256" key="2">
    <source>
        <dbReference type="ARBA" id="ARBA00009565"/>
    </source>
</evidence>
<dbReference type="PANTHER" id="PTHR23320:SF128">
    <property type="entry name" value="MEMBRANE-SPANNING 4-DOMAINS SUBFAMILY A MEMBER 4A"/>
    <property type="match status" value="1"/>
</dbReference>
<dbReference type="EMBL" id="JAYMGO010000004">
    <property type="protein sequence ID" value="KAL1276313.1"/>
    <property type="molecule type" value="Genomic_DNA"/>
</dbReference>
<name>A0ABR3NH56_9TELE</name>
<evidence type="ECO:0000256" key="3">
    <source>
        <dbReference type="ARBA" id="ARBA00022692"/>
    </source>
</evidence>
<evidence type="ECO:0000313" key="7">
    <source>
        <dbReference type="EMBL" id="KAL1276313.1"/>
    </source>
</evidence>
<evidence type="ECO:0000256" key="6">
    <source>
        <dbReference type="SAM" id="Phobius"/>
    </source>
</evidence>
<comment type="caution">
    <text evidence="7">The sequence shown here is derived from an EMBL/GenBank/DDBJ whole genome shotgun (WGS) entry which is preliminary data.</text>
</comment>
<dbReference type="PANTHER" id="PTHR23320">
    <property type="entry name" value="MEMBRANE-SPANNING 4-DOMAINS SUBFAMILY A MS4A -RELATED"/>
    <property type="match status" value="1"/>
</dbReference>
<reference evidence="7 8" key="1">
    <citation type="submission" date="2023-09" db="EMBL/GenBank/DDBJ databases">
        <authorList>
            <person name="Wang M."/>
        </authorList>
    </citation>
    <scope>NUCLEOTIDE SEQUENCE [LARGE SCALE GENOMIC DNA]</scope>
    <source>
        <strain evidence="7">GT-2023</strain>
        <tissue evidence="7">Liver</tissue>
    </source>
</reference>
<dbReference type="Pfam" id="PF04103">
    <property type="entry name" value="CD20"/>
    <property type="match status" value="1"/>
</dbReference>